<sequence>MTDRPRSVRVLVVEGQPLLRDLLARLIDQQPGMRAVALCDSARAAIQATERAIDVALIGPHVPDGGGVPLGEALRARSSRLGIVVLAAPETRDLLRRVPAQDAAGWAVLSKNLSLTSPALVYALTSVAAGRRVLDPAIRAESVEWRQSPLCRLSARQREVLSLVAEGLSNTAIARRLALSPRSVEAHLRAAYAVLGVGSDPARNARVDAVRACLAHGGAECETAMGEIPLI</sequence>
<evidence type="ECO:0000256" key="2">
    <source>
        <dbReference type="PROSITE-ProRule" id="PRU00169"/>
    </source>
</evidence>
<dbReference type="Pfam" id="PF00196">
    <property type="entry name" value="GerE"/>
    <property type="match status" value="1"/>
</dbReference>
<dbReference type="CDD" id="cd06170">
    <property type="entry name" value="LuxR_C_like"/>
    <property type="match status" value="1"/>
</dbReference>
<gene>
    <name evidence="5" type="ORF">RM52_04105</name>
</gene>
<dbReference type="InterPro" id="IPR011006">
    <property type="entry name" value="CheY-like_superfamily"/>
</dbReference>
<dbReference type="InterPro" id="IPR039420">
    <property type="entry name" value="WalR-like"/>
</dbReference>
<reference evidence="5 6" key="1">
    <citation type="submission" date="2014-12" db="EMBL/GenBank/DDBJ databases">
        <title>Genome sequencing of Microbacterium hominis TPW29.</title>
        <authorList>
            <person name="Tan P.W."/>
            <person name="Chan K.-G."/>
        </authorList>
    </citation>
    <scope>NUCLEOTIDE SEQUENCE [LARGE SCALE GENOMIC DNA]</scope>
    <source>
        <strain evidence="5 6">TPW29</strain>
    </source>
</reference>
<evidence type="ECO:0000259" key="3">
    <source>
        <dbReference type="PROSITE" id="PS50043"/>
    </source>
</evidence>
<accession>A0A0B4CYB8</accession>
<dbReference type="EMBL" id="JWSZ01000004">
    <property type="protein sequence ID" value="KIC59386.1"/>
    <property type="molecule type" value="Genomic_DNA"/>
</dbReference>
<dbReference type="RefSeq" id="WP_039413310.1">
    <property type="nucleotide sequence ID" value="NZ_JWSZ01000004.1"/>
</dbReference>
<organism evidence="5 6">
    <name type="scientific">Microbacterium hominis</name>
    <dbReference type="NCBI Taxonomy" id="162426"/>
    <lineage>
        <taxon>Bacteria</taxon>
        <taxon>Bacillati</taxon>
        <taxon>Actinomycetota</taxon>
        <taxon>Actinomycetes</taxon>
        <taxon>Micrococcales</taxon>
        <taxon>Microbacteriaceae</taxon>
        <taxon>Microbacterium</taxon>
    </lineage>
</organism>
<comment type="caution">
    <text evidence="5">The sequence shown here is derived from an EMBL/GenBank/DDBJ whole genome shotgun (WGS) entry which is preliminary data.</text>
</comment>
<evidence type="ECO:0000256" key="1">
    <source>
        <dbReference type="ARBA" id="ARBA00023125"/>
    </source>
</evidence>
<dbReference type="GO" id="GO:0003677">
    <property type="term" value="F:DNA binding"/>
    <property type="evidence" value="ECO:0007669"/>
    <property type="project" value="UniProtKB-KW"/>
</dbReference>
<dbReference type="Gene3D" id="3.40.50.2300">
    <property type="match status" value="1"/>
</dbReference>
<dbReference type="InterPro" id="IPR000792">
    <property type="entry name" value="Tscrpt_reg_LuxR_C"/>
</dbReference>
<name>A0A0B4CYB8_9MICO</name>
<dbReference type="PROSITE" id="PS50110">
    <property type="entry name" value="RESPONSE_REGULATORY"/>
    <property type="match status" value="1"/>
</dbReference>
<dbReference type="PRINTS" id="PR00038">
    <property type="entry name" value="HTHLUXR"/>
</dbReference>
<dbReference type="InterPro" id="IPR016032">
    <property type="entry name" value="Sig_transdc_resp-reg_C-effctor"/>
</dbReference>
<dbReference type="PANTHER" id="PTHR43214">
    <property type="entry name" value="TWO-COMPONENT RESPONSE REGULATOR"/>
    <property type="match status" value="1"/>
</dbReference>
<dbReference type="GO" id="GO:0000160">
    <property type="term" value="P:phosphorelay signal transduction system"/>
    <property type="evidence" value="ECO:0007669"/>
    <property type="project" value="InterPro"/>
</dbReference>
<dbReference type="SUPFAM" id="SSF46894">
    <property type="entry name" value="C-terminal effector domain of the bipartite response regulators"/>
    <property type="match status" value="1"/>
</dbReference>
<dbReference type="Proteomes" id="UP000031202">
    <property type="component" value="Unassembled WGS sequence"/>
</dbReference>
<dbReference type="InterPro" id="IPR001789">
    <property type="entry name" value="Sig_transdc_resp-reg_receiver"/>
</dbReference>
<keyword evidence="1" id="KW-0238">DNA-binding</keyword>
<dbReference type="InterPro" id="IPR036388">
    <property type="entry name" value="WH-like_DNA-bd_sf"/>
</dbReference>
<proteinExistence type="predicted"/>
<evidence type="ECO:0000313" key="5">
    <source>
        <dbReference type="EMBL" id="KIC59386.1"/>
    </source>
</evidence>
<dbReference type="Gene3D" id="1.10.10.10">
    <property type="entry name" value="Winged helix-like DNA-binding domain superfamily/Winged helix DNA-binding domain"/>
    <property type="match status" value="1"/>
</dbReference>
<dbReference type="AlphaFoldDB" id="A0A0B4CYB8"/>
<dbReference type="PROSITE" id="PS50043">
    <property type="entry name" value="HTH_LUXR_2"/>
    <property type="match status" value="1"/>
</dbReference>
<feature type="domain" description="HTH luxR-type" evidence="3">
    <location>
        <begin position="146"/>
        <end position="217"/>
    </location>
</feature>
<feature type="domain" description="Response regulatory" evidence="4">
    <location>
        <begin position="9"/>
        <end position="126"/>
    </location>
</feature>
<dbReference type="Pfam" id="PF00072">
    <property type="entry name" value="Response_reg"/>
    <property type="match status" value="1"/>
</dbReference>
<comment type="caution">
    <text evidence="2">Lacks conserved residue(s) required for the propagation of feature annotation.</text>
</comment>
<dbReference type="GO" id="GO:0006355">
    <property type="term" value="P:regulation of DNA-templated transcription"/>
    <property type="evidence" value="ECO:0007669"/>
    <property type="project" value="InterPro"/>
</dbReference>
<dbReference type="SMART" id="SM00421">
    <property type="entry name" value="HTH_LUXR"/>
    <property type="match status" value="1"/>
</dbReference>
<evidence type="ECO:0000259" key="4">
    <source>
        <dbReference type="PROSITE" id="PS50110"/>
    </source>
</evidence>
<evidence type="ECO:0000313" key="6">
    <source>
        <dbReference type="Proteomes" id="UP000031202"/>
    </source>
</evidence>
<protein>
    <submittedName>
        <fullName evidence="5">LuxR family transcriptional regulator</fullName>
    </submittedName>
</protein>
<dbReference type="SUPFAM" id="SSF52172">
    <property type="entry name" value="CheY-like"/>
    <property type="match status" value="1"/>
</dbReference>